<dbReference type="AlphaFoldDB" id="A0AAN1MIQ1"/>
<proteinExistence type="predicted"/>
<dbReference type="EMBL" id="CP026105">
    <property type="protein sequence ID" value="AUT68558.1"/>
    <property type="molecule type" value="Genomic_DNA"/>
</dbReference>
<dbReference type="Proteomes" id="UP000236649">
    <property type="component" value="Chromosome 1"/>
</dbReference>
<reference evidence="1 2" key="1">
    <citation type="submission" date="2018-01" db="EMBL/GenBank/DDBJ databases">
        <title>Species boundaries and ecological features among Paraburkholderia terrae DSMZ17804T, P. hospita DSMZ17164T and P. caribensis DSMZ13236T.</title>
        <authorList>
            <person name="Pratama A.A."/>
        </authorList>
    </citation>
    <scope>NUCLEOTIDE SEQUENCE [LARGE SCALE GENOMIC DNA]</scope>
    <source>
        <strain evidence="1 2">DSM 17164</strain>
    </source>
</reference>
<evidence type="ECO:0000313" key="1">
    <source>
        <dbReference type="EMBL" id="AUT68558.1"/>
    </source>
</evidence>
<organism evidence="1 2">
    <name type="scientific">Paraburkholderia hospita</name>
    <dbReference type="NCBI Taxonomy" id="169430"/>
    <lineage>
        <taxon>Bacteria</taxon>
        <taxon>Pseudomonadati</taxon>
        <taxon>Pseudomonadota</taxon>
        <taxon>Betaproteobacteria</taxon>
        <taxon>Burkholderiales</taxon>
        <taxon>Burkholderiaceae</taxon>
        <taxon>Paraburkholderia</taxon>
    </lineage>
</organism>
<protein>
    <submittedName>
        <fullName evidence="1">Uncharacterized protein</fullName>
    </submittedName>
</protein>
<accession>A0AAN1MIQ1</accession>
<gene>
    <name evidence="1" type="ORF">C2L64_09635</name>
</gene>
<evidence type="ECO:0000313" key="2">
    <source>
        <dbReference type="Proteomes" id="UP000236649"/>
    </source>
</evidence>
<dbReference type="KEGG" id="phs:C2L64_09635"/>
<sequence>MSVSNVLSHQSCCLLARAQRLIFRFVAQSALDSTFRFPITLMFDVADRRCKASIGKRHGSNLEFVFASTNRSFGHGDLQMVVIESTTPKFSLI</sequence>
<name>A0AAN1MIQ1_9BURK</name>